<dbReference type="Gene3D" id="3.30.450.20">
    <property type="entry name" value="PAS domain"/>
    <property type="match status" value="1"/>
</dbReference>
<accession>A0A679IYZ7</accession>
<dbReference type="SUPFAM" id="SSF55874">
    <property type="entry name" value="ATPase domain of HSP90 chaperone/DNA topoisomerase II/histidine kinase"/>
    <property type="match status" value="1"/>
</dbReference>
<keyword evidence="5" id="KW-0418">Kinase</keyword>
<evidence type="ECO:0000259" key="9">
    <source>
        <dbReference type="PROSITE" id="PS50112"/>
    </source>
</evidence>
<dbReference type="CDD" id="cd16919">
    <property type="entry name" value="HATPase_CckA-like"/>
    <property type="match status" value="1"/>
</dbReference>
<dbReference type="InterPro" id="IPR013655">
    <property type="entry name" value="PAS_fold_3"/>
</dbReference>
<dbReference type="Gene3D" id="3.40.50.2300">
    <property type="match status" value="2"/>
</dbReference>
<dbReference type="Pfam" id="PF00072">
    <property type="entry name" value="Response_reg"/>
    <property type="match status" value="2"/>
</dbReference>
<gene>
    <name evidence="10" type="ORF">VVAX_02595</name>
</gene>
<evidence type="ECO:0000256" key="1">
    <source>
        <dbReference type="ARBA" id="ARBA00000085"/>
    </source>
</evidence>
<dbReference type="InterPro" id="IPR001789">
    <property type="entry name" value="Sig_transdc_resp-reg_receiver"/>
</dbReference>
<evidence type="ECO:0000256" key="5">
    <source>
        <dbReference type="ARBA" id="ARBA00022777"/>
    </source>
</evidence>
<dbReference type="InterPro" id="IPR003661">
    <property type="entry name" value="HisK_dim/P_dom"/>
</dbReference>
<dbReference type="InterPro" id="IPR036097">
    <property type="entry name" value="HisK_dim/P_sf"/>
</dbReference>
<dbReference type="InterPro" id="IPR000014">
    <property type="entry name" value="PAS"/>
</dbReference>
<dbReference type="CDD" id="cd00156">
    <property type="entry name" value="REC"/>
    <property type="match status" value="1"/>
</dbReference>
<dbReference type="InterPro" id="IPR004358">
    <property type="entry name" value="Sig_transdc_His_kin-like_C"/>
</dbReference>
<comment type="catalytic activity">
    <reaction evidence="1">
        <text>ATP + protein L-histidine = ADP + protein N-phospho-L-histidine.</text>
        <dbReference type="EC" id="2.7.13.3"/>
    </reaction>
</comment>
<dbReference type="SMART" id="SM00448">
    <property type="entry name" value="REC"/>
    <property type="match status" value="2"/>
</dbReference>
<feature type="domain" description="Histidine kinase" evidence="7">
    <location>
        <begin position="480"/>
        <end position="704"/>
    </location>
</feature>
<keyword evidence="3 6" id="KW-0597">Phosphoprotein</keyword>
<evidence type="ECO:0000256" key="4">
    <source>
        <dbReference type="ARBA" id="ARBA00022679"/>
    </source>
</evidence>
<dbReference type="SMART" id="SM00091">
    <property type="entry name" value="PAS"/>
    <property type="match status" value="1"/>
</dbReference>
<dbReference type="SMART" id="SM00388">
    <property type="entry name" value="HisKA"/>
    <property type="match status" value="1"/>
</dbReference>
<dbReference type="CDD" id="cd18161">
    <property type="entry name" value="REC_hyHK_blue-like"/>
    <property type="match status" value="1"/>
</dbReference>
<evidence type="ECO:0000313" key="10">
    <source>
        <dbReference type="EMBL" id="CAA2104099.1"/>
    </source>
</evidence>
<evidence type="ECO:0000259" key="7">
    <source>
        <dbReference type="PROSITE" id="PS50109"/>
    </source>
</evidence>
<proteinExistence type="predicted"/>
<evidence type="ECO:0000259" key="8">
    <source>
        <dbReference type="PROSITE" id="PS50110"/>
    </source>
</evidence>
<dbReference type="SMART" id="SM00387">
    <property type="entry name" value="HATPase_c"/>
    <property type="match status" value="1"/>
</dbReference>
<dbReference type="EMBL" id="LR743507">
    <property type="protein sequence ID" value="CAA2104099.1"/>
    <property type="molecule type" value="Genomic_DNA"/>
</dbReference>
<organism evidence="10">
    <name type="scientific">Variovorax paradoxus</name>
    <dbReference type="NCBI Taxonomy" id="34073"/>
    <lineage>
        <taxon>Bacteria</taxon>
        <taxon>Pseudomonadati</taxon>
        <taxon>Pseudomonadota</taxon>
        <taxon>Betaproteobacteria</taxon>
        <taxon>Burkholderiales</taxon>
        <taxon>Comamonadaceae</taxon>
        <taxon>Variovorax</taxon>
    </lineage>
</organism>
<dbReference type="PANTHER" id="PTHR43065:SF42">
    <property type="entry name" value="TWO-COMPONENT SENSOR PPRA"/>
    <property type="match status" value="1"/>
</dbReference>
<dbReference type="PROSITE" id="PS50109">
    <property type="entry name" value="HIS_KIN"/>
    <property type="match status" value="1"/>
</dbReference>
<dbReference type="InterPro" id="IPR035965">
    <property type="entry name" value="PAS-like_dom_sf"/>
</dbReference>
<dbReference type="AlphaFoldDB" id="A0A679IYZ7"/>
<sequence length="847" mass="92351">MSDAGVTVAATAVHAPPLDVLILEDSRFDVELLLEALALALPTARPRVVRDEAGFTGALAEQPYALILSDFELPGFSGAHALELARATVPDTPFIFVSGVIGEDNAVELLKSGATDYVSKGRLARLPVVVERALNEAADRRAKALAEQRLSAANTSIMRAEARRLALMELGDRIRDMDEPTDIAYAASEMLGLQLCVDRAGYGLVDTAAETIAIDRDWTAPGIASLAGVLHFRDYGSYIEDLRRGVTVAFADARTDPRTRDNADALDAITARAVLNMPLTERGGLVGLLYLNHGQARPWLRDELDFVREVGDRVRSAIARREAQIELMAFAASLEQQVRARTQERDRTWALSQDLLGVATHDGRFVSVNPAWQTVLGWSADEVCATPFRELLHPDDRETTEAELVRLAGGARTIDFENRYRTKAGGYRWLSWTAVPDNGLLYAAARDITEQKERAAELEAAREQLRQSQKLEAVGQLTGGLAHDFNNLLAAISGSLELMRRRGLEGRPTDMERYIGVAQGAVKRAASLTHRLLAFSRRQTLEPKPLNANRLVTDMEELLRRTLGPHIALENVAAVGLWNVHADPGQLENALLNLCINARDAMPEGGKLVIETANRWIDARASRGRDLPMGQYVSLTVSDNGVGMPPEVVARAFDPFFTTKPIGMGTGLGLSMIYGFAKQSGGQVRIYSEVGKGTSVSIYLPRHDMQEEAASAPAEAVLAPRADQGDTVLVVDDEPALRMIIVEVMQGLGYATLEAGDGAEALRILQTPRQRIDLLVSDVGLPGGMNGRQVADAARTARPDLKVLFITGYAENAVLSHGHLDRGMHVMTKPFEMDVLARRVKQLIESR</sequence>
<name>A0A679IYZ7_VARPD</name>
<dbReference type="Pfam" id="PF00512">
    <property type="entry name" value="HisKA"/>
    <property type="match status" value="1"/>
</dbReference>
<dbReference type="InterPro" id="IPR029016">
    <property type="entry name" value="GAF-like_dom_sf"/>
</dbReference>
<dbReference type="Pfam" id="PF08447">
    <property type="entry name" value="PAS_3"/>
    <property type="match status" value="1"/>
</dbReference>
<dbReference type="InterPro" id="IPR011006">
    <property type="entry name" value="CheY-like_superfamily"/>
</dbReference>
<evidence type="ECO:0000256" key="2">
    <source>
        <dbReference type="ARBA" id="ARBA00012438"/>
    </source>
</evidence>
<feature type="modified residue" description="4-aspartylphosphate" evidence="6">
    <location>
        <position position="778"/>
    </location>
</feature>
<dbReference type="Gene3D" id="3.30.565.10">
    <property type="entry name" value="Histidine kinase-like ATPase, C-terminal domain"/>
    <property type="match status" value="1"/>
</dbReference>
<dbReference type="SMART" id="SM00065">
    <property type="entry name" value="GAF"/>
    <property type="match status" value="1"/>
</dbReference>
<protein>
    <recommendedName>
        <fullName evidence="2">histidine kinase</fullName>
        <ecNumber evidence="2">2.7.13.3</ecNumber>
    </recommendedName>
</protein>
<dbReference type="RefSeq" id="WP_339090230.1">
    <property type="nucleotide sequence ID" value="NZ_LR743507.1"/>
</dbReference>
<feature type="domain" description="PAS" evidence="9">
    <location>
        <begin position="358"/>
        <end position="411"/>
    </location>
</feature>
<dbReference type="InterPro" id="IPR036890">
    <property type="entry name" value="HATPase_C_sf"/>
</dbReference>
<dbReference type="CDD" id="cd00082">
    <property type="entry name" value="HisKA"/>
    <property type="match status" value="1"/>
</dbReference>
<dbReference type="PANTHER" id="PTHR43065">
    <property type="entry name" value="SENSOR HISTIDINE KINASE"/>
    <property type="match status" value="1"/>
</dbReference>
<dbReference type="InterPro" id="IPR005467">
    <property type="entry name" value="His_kinase_dom"/>
</dbReference>
<dbReference type="Pfam" id="PF01590">
    <property type="entry name" value="GAF"/>
    <property type="match status" value="1"/>
</dbReference>
<keyword evidence="4" id="KW-0808">Transferase</keyword>
<dbReference type="GO" id="GO:0000155">
    <property type="term" value="F:phosphorelay sensor kinase activity"/>
    <property type="evidence" value="ECO:0007669"/>
    <property type="project" value="InterPro"/>
</dbReference>
<evidence type="ECO:0000256" key="6">
    <source>
        <dbReference type="PROSITE-ProRule" id="PRU00169"/>
    </source>
</evidence>
<dbReference type="Gene3D" id="3.30.450.40">
    <property type="match status" value="1"/>
</dbReference>
<dbReference type="Pfam" id="PF02518">
    <property type="entry name" value="HATPase_c"/>
    <property type="match status" value="1"/>
</dbReference>
<dbReference type="SUPFAM" id="SSF52172">
    <property type="entry name" value="CheY-like"/>
    <property type="match status" value="2"/>
</dbReference>
<dbReference type="EC" id="2.7.13.3" evidence="2"/>
<dbReference type="InterPro" id="IPR003018">
    <property type="entry name" value="GAF"/>
</dbReference>
<reference evidence="10" key="1">
    <citation type="submission" date="2019-12" db="EMBL/GenBank/DDBJ databases">
        <authorList>
            <person name="Cremers G."/>
        </authorList>
    </citation>
    <scope>NUCLEOTIDE SEQUENCE</scope>
    <source>
        <strain evidence="10">Vvax</strain>
    </source>
</reference>
<dbReference type="PROSITE" id="PS50112">
    <property type="entry name" value="PAS"/>
    <property type="match status" value="1"/>
</dbReference>
<dbReference type="InterPro" id="IPR003594">
    <property type="entry name" value="HATPase_dom"/>
</dbReference>
<dbReference type="SUPFAM" id="SSF47384">
    <property type="entry name" value="Homodimeric domain of signal transducing histidine kinase"/>
    <property type="match status" value="1"/>
</dbReference>
<feature type="domain" description="Response regulatory" evidence="8">
    <location>
        <begin position="727"/>
        <end position="844"/>
    </location>
</feature>
<feature type="domain" description="Response regulatory" evidence="8">
    <location>
        <begin position="19"/>
        <end position="135"/>
    </location>
</feature>
<dbReference type="PROSITE" id="PS50110">
    <property type="entry name" value="RESPONSE_REGULATORY"/>
    <property type="match status" value="2"/>
</dbReference>
<dbReference type="SUPFAM" id="SSF55781">
    <property type="entry name" value="GAF domain-like"/>
    <property type="match status" value="1"/>
</dbReference>
<dbReference type="CDD" id="cd00130">
    <property type="entry name" value="PAS"/>
    <property type="match status" value="1"/>
</dbReference>
<dbReference type="Gene3D" id="1.10.287.130">
    <property type="match status" value="1"/>
</dbReference>
<feature type="modified residue" description="4-aspartylphosphate" evidence="6">
    <location>
        <position position="70"/>
    </location>
</feature>
<dbReference type="SUPFAM" id="SSF55785">
    <property type="entry name" value="PYP-like sensor domain (PAS domain)"/>
    <property type="match status" value="1"/>
</dbReference>
<dbReference type="PRINTS" id="PR00344">
    <property type="entry name" value="BCTRLSENSOR"/>
</dbReference>
<dbReference type="NCBIfam" id="TIGR00229">
    <property type="entry name" value="sensory_box"/>
    <property type="match status" value="1"/>
</dbReference>
<evidence type="ECO:0000256" key="3">
    <source>
        <dbReference type="ARBA" id="ARBA00022553"/>
    </source>
</evidence>